<gene>
    <name evidence="1" type="ORF">CK203_068991</name>
</gene>
<dbReference type="EMBL" id="QGNW01001142">
    <property type="protein sequence ID" value="RVW53626.1"/>
    <property type="molecule type" value="Genomic_DNA"/>
</dbReference>
<dbReference type="AlphaFoldDB" id="A0A438F105"/>
<organism evidence="1 2">
    <name type="scientific">Vitis vinifera</name>
    <name type="common">Grape</name>
    <dbReference type="NCBI Taxonomy" id="29760"/>
    <lineage>
        <taxon>Eukaryota</taxon>
        <taxon>Viridiplantae</taxon>
        <taxon>Streptophyta</taxon>
        <taxon>Embryophyta</taxon>
        <taxon>Tracheophyta</taxon>
        <taxon>Spermatophyta</taxon>
        <taxon>Magnoliopsida</taxon>
        <taxon>eudicotyledons</taxon>
        <taxon>Gunneridae</taxon>
        <taxon>Pentapetalae</taxon>
        <taxon>rosids</taxon>
        <taxon>Vitales</taxon>
        <taxon>Vitaceae</taxon>
        <taxon>Viteae</taxon>
        <taxon>Vitis</taxon>
    </lineage>
</organism>
<reference evidence="1 2" key="1">
    <citation type="journal article" date="2018" name="PLoS Genet.">
        <title>Population sequencing reveals clonal diversity and ancestral inbreeding in the grapevine cultivar Chardonnay.</title>
        <authorList>
            <person name="Roach M.J."/>
            <person name="Johnson D.L."/>
            <person name="Bohlmann J."/>
            <person name="van Vuuren H.J."/>
            <person name="Jones S.J."/>
            <person name="Pretorius I.S."/>
            <person name="Schmidt S.A."/>
            <person name="Borneman A.R."/>
        </authorList>
    </citation>
    <scope>NUCLEOTIDE SEQUENCE [LARGE SCALE GENOMIC DNA]</scope>
    <source>
        <strain evidence="2">cv. Chardonnay</strain>
        <tissue evidence="1">Leaf</tissue>
    </source>
</reference>
<dbReference type="Proteomes" id="UP000288805">
    <property type="component" value="Unassembled WGS sequence"/>
</dbReference>
<protein>
    <submittedName>
        <fullName evidence="1">Uncharacterized protein</fullName>
    </submittedName>
</protein>
<comment type="caution">
    <text evidence="1">The sequence shown here is derived from an EMBL/GenBank/DDBJ whole genome shotgun (WGS) entry which is preliminary data.</text>
</comment>
<proteinExistence type="predicted"/>
<accession>A0A438F105</accession>
<name>A0A438F105_VITVI</name>
<sequence length="338" mass="38428">MPSLISVPMSKQRWTGYVYFLITPIFVRHVSFEVFNEGHFHRGHLLGGALWSALSSNLFFGIPKLLLPLPVFCICSATTSVATPFPTVSQFFSGEGEGWGRGPWLGLALQARLGNLPKLHAVLCFSMSARGDITSISTIGKCQKGGRKGAGAERTWTEHPTELLSKREFRERFRILNNIFVLLVDDKPTPIEKQSHNVIYFSEEQFNVGLRFPLPSFFKQFLHFTKIPPVFIHLNVVRVLIGCNILDMFFHLDLFLLEVLFVYTIKMSHKEIFSLSAHIPFLQLVTGLPDSNKGRARGHVLVFGPWASMFEGPDREFHPLYSLHIPDRMRCSFFMCHS</sequence>
<evidence type="ECO:0000313" key="2">
    <source>
        <dbReference type="Proteomes" id="UP000288805"/>
    </source>
</evidence>
<evidence type="ECO:0000313" key="1">
    <source>
        <dbReference type="EMBL" id="RVW53626.1"/>
    </source>
</evidence>